<organism evidence="3 4">
    <name type="scientific">Trichoderma asperellum</name>
    <name type="common">Filamentous fungus</name>
    <dbReference type="NCBI Taxonomy" id="101201"/>
    <lineage>
        <taxon>Eukaryota</taxon>
        <taxon>Fungi</taxon>
        <taxon>Dikarya</taxon>
        <taxon>Ascomycota</taxon>
        <taxon>Pezizomycotina</taxon>
        <taxon>Sordariomycetes</taxon>
        <taxon>Hypocreomycetidae</taxon>
        <taxon>Hypocreales</taxon>
        <taxon>Hypocreaceae</taxon>
        <taxon>Trichoderma</taxon>
    </lineage>
</organism>
<gene>
    <name evidence="3" type="ORF">TASIC1_0006005100</name>
</gene>
<keyword evidence="1" id="KW-0175">Coiled coil</keyword>
<dbReference type="OrthoDB" id="5402307at2759"/>
<evidence type="ECO:0000256" key="1">
    <source>
        <dbReference type="SAM" id="Coils"/>
    </source>
</evidence>
<reference evidence="3 4" key="1">
    <citation type="submission" date="2020-07" db="EMBL/GenBank/DDBJ databases">
        <title>Trichoderma asperellum IC-1 whole genome shotgun sequence.</title>
        <authorList>
            <person name="Kanamasa S."/>
            <person name="Takahashi H."/>
        </authorList>
    </citation>
    <scope>NUCLEOTIDE SEQUENCE [LARGE SCALE GENOMIC DNA]</scope>
    <source>
        <strain evidence="3 4">IC-1</strain>
    </source>
</reference>
<feature type="compositionally biased region" description="Basic and acidic residues" evidence="2">
    <location>
        <begin position="57"/>
        <end position="75"/>
    </location>
</feature>
<feature type="region of interest" description="Disordered" evidence="2">
    <location>
        <begin position="57"/>
        <end position="86"/>
    </location>
</feature>
<feature type="compositionally biased region" description="Basic and acidic residues" evidence="2">
    <location>
        <begin position="547"/>
        <end position="557"/>
    </location>
</feature>
<proteinExistence type="predicted"/>
<dbReference type="AlphaFoldDB" id="A0A6V8QTE1"/>
<dbReference type="Proteomes" id="UP000517252">
    <property type="component" value="Unassembled WGS sequence"/>
</dbReference>
<evidence type="ECO:0000256" key="2">
    <source>
        <dbReference type="SAM" id="MobiDB-lite"/>
    </source>
</evidence>
<feature type="region of interest" description="Disordered" evidence="2">
    <location>
        <begin position="415"/>
        <end position="557"/>
    </location>
</feature>
<protein>
    <submittedName>
        <fullName evidence="3">Uncharacterized protein</fullName>
    </submittedName>
</protein>
<feature type="coiled-coil region" evidence="1">
    <location>
        <begin position="240"/>
        <end position="267"/>
    </location>
</feature>
<feature type="compositionally biased region" description="Basic and acidic residues" evidence="2">
    <location>
        <begin position="415"/>
        <end position="425"/>
    </location>
</feature>
<accession>A0A6V8QTE1</accession>
<sequence length="557" mass="60299">MSSPAGLPLDATITIVNNSGKLISTHPEVALHANLISPPSLQGKQLLSIWKTAQTSYREKKTELSEGRAQERAAERAPPPVPVKRAQTFDTGRSIPRRQYDELSVASSARTYKSSIAKKQLPPVPNQLALTEGNLEKLSEVSSVAPSKAPSSYGGNNINNNAMVIKGSFSRVDPPMALQKVQPRMVGRTRSDTEIEAQKRFSMGSDLHLAYGDIPPDLADRVDLDKHTAYSEEPTLYDEQQHIEDEREQAEQLIHKIENLLDEASCAQHSATAIITHLQERPDAAAAVALTLAELSGIITKLSPGFAAILKGTSPAIFALLASPQFLIGTGIAVGVTVVMFGGWKIVQRIAQNSVGAKKPMAYEAAAAPLPQIDNGVDEAIVLETVEVDISSIDTWRRGITTEFEAADMELMTPEADRVVRERRASGVPEDYFDSKSRKSSSKTQHRSKTHSYSSHSSSSHKSHRSKESSDRKSSSGGGGSGSSSSGRRKSLESNSSGSLSLFKRSLSGSKKKSDESSVKGGSVKNEEMTVKAKMRQNNNMLKALFKSKEHRQSIAT</sequence>
<dbReference type="EMBL" id="BLZH01000006">
    <property type="protein sequence ID" value="GFP55881.1"/>
    <property type="molecule type" value="Genomic_DNA"/>
</dbReference>
<name>A0A6V8QTE1_TRIAP</name>
<feature type="compositionally biased region" description="Basic residues" evidence="2">
    <location>
        <begin position="438"/>
        <end position="450"/>
    </location>
</feature>
<evidence type="ECO:0000313" key="3">
    <source>
        <dbReference type="EMBL" id="GFP55881.1"/>
    </source>
</evidence>
<comment type="caution">
    <text evidence="3">The sequence shown here is derived from an EMBL/GenBank/DDBJ whole genome shotgun (WGS) entry which is preliminary data.</text>
</comment>
<evidence type="ECO:0000313" key="4">
    <source>
        <dbReference type="Proteomes" id="UP000517252"/>
    </source>
</evidence>
<feature type="compositionally biased region" description="Low complexity" evidence="2">
    <location>
        <begin position="493"/>
        <end position="509"/>
    </location>
</feature>